<dbReference type="GO" id="GO:0035673">
    <property type="term" value="F:oligopeptide transmembrane transporter activity"/>
    <property type="evidence" value="ECO:0007669"/>
    <property type="project" value="InterPro"/>
</dbReference>
<evidence type="ECO:0000256" key="4">
    <source>
        <dbReference type="ARBA" id="ARBA00022692"/>
    </source>
</evidence>
<organism evidence="11 12">
    <name type="scientific">Acrodontium crateriforme</name>
    <dbReference type="NCBI Taxonomy" id="150365"/>
    <lineage>
        <taxon>Eukaryota</taxon>
        <taxon>Fungi</taxon>
        <taxon>Dikarya</taxon>
        <taxon>Ascomycota</taxon>
        <taxon>Pezizomycotina</taxon>
        <taxon>Dothideomycetes</taxon>
        <taxon>Dothideomycetidae</taxon>
        <taxon>Mycosphaerellales</taxon>
        <taxon>Teratosphaeriaceae</taxon>
        <taxon>Acrodontium</taxon>
    </lineage>
</organism>
<keyword evidence="4 10" id="KW-0812">Transmembrane</keyword>
<feature type="transmembrane region" description="Helical" evidence="10">
    <location>
        <begin position="135"/>
        <end position="155"/>
    </location>
</feature>
<keyword evidence="5" id="KW-0571">Peptide transport</keyword>
<dbReference type="EMBL" id="CP138585">
    <property type="protein sequence ID" value="WPH01785.1"/>
    <property type="molecule type" value="Genomic_DNA"/>
</dbReference>
<keyword evidence="3" id="KW-0813">Transport</keyword>
<comment type="similarity">
    <text evidence="2">Belongs to the oligopeptide OPT transporter family.</text>
</comment>
<feature type="transmembrane region" description="Helical" evidence="10">
    <location>
        <begin position="672"/>
        <end position="690"/>
    </location>
</feature>
<evidence type="ECO:0000256" key="7">
    <source>
        <dbReference type="ARBA" id="ARBA00022989"/>
    </source>
</evidence>
<keyword evidence="7 10" id="KW-1133">Transmembrane helix</keyword>
<feature type="transmembrane region" description="Helical" evidence="10">
    <location>
        <begin position="597"/>
        <end position="621"/>
    </location>
</feature>
<dbReference type="Pfam" id="PF03169">
    <property type="entry name" value="OPT"/>
    <property type="match status" value="1"/>
</dbReference>
<feature type="transmembrane region" description="Helical" evidence="10">
    <location>
        <begin position="641"/>
        <end position="660"/>
    </location>
</feature>
<dbReference type="Proteomes" id="UP001303373">
    <property type="component" value="Chromosome 6"/>
</dbReference>
<evidence type="ECO:0000256" key="8">
    <source>
        <dbReference type="ARBA" id="ARBA00023136"/>
    </source>
</evidence>
<sequence>MRWSVKNPAKTASTGVDVSDGEVEQISPEMDHKVDDTTALDEVKAFERAHEYDPNLPDEAIDAIHEATKTADPERVRQVDGEITESSPYESVRAAVRDTDDPSLPANTLRAWILGFIFVTFSAGVNMFLSMRSPAISIPTVVILLIVYPVGQLWAKIMPTRKFTTFGVTWTLNPGEFNIKEHSVVTLMASVTSGYAYSTDALIALKGQPFYGLNMGWGFQLLFTISSQLIGIALSGIFRRFLIWPSSMVWPVNFSITTLLYALHDKSPTDPAISNGWRISRYRFFVYLTLGAFAWYWFPGVIFQGLSVFAFPTWIAPNNVVVNQLFGGFTGLSLLPLTFDWTYVSAYLANPLLAPTFAHLNTMVGLICFVILGTIGITYTGAIYSDYLPMSTNRTFDNTQHKYQVKKILGPGYTFDPEAYKNYSPLFLAPTFILNYGLNFAASTASIVHTILYHRQEVWARFKLGRQQEPNDIHMRLMKRYREAPDWWYVTLAVVSIGLGLVAVLCFHHESQMPWWAYFVSILVAVVFVIPICMIYAMANIQLSLNVISPFIAGWIIPGRPIAVMVFKVYSTILLGQAQTFGSNLKLAHYMKVPPRITFTCQMAMTVWASIVQIAVMNYVFGSIDNVCAPDQKSNFTCPNGASFFASSIVWGLIGPRRFLGPGSIYVHFNYFWLLGALLPVLFYVITRVFPNRRLRFLHAPVMLGAMQWLPPATPLSFSSWAIVGFVFNWGIRRRFNGWWKNFNYITAAALDSGLIIATMVIFFAITLPNVNGPQWWGNVNVFETKDYLFTAFRKTVAPGETFGPATWVV</sequence>
<dbReference type="PANTHER" id="PTHR22601">
    <property type="entry name" value="ISP4 LIKE PROTEIN"/>
    <property type="match status" value="1"/>
</dbReference>
<feature type="transmembrane region" description="Helical" evidence="10">
    <location>
        <begin position="515"/>
        <end position="539"/>
    </location>
</feature>
<protein>
    <submittedName>
        <fullName evidence="11">OPT family small oligopeptide transporter</fullName>
    </submittedName>
</protein>
<keyword evidence="6" id="KW-0653">Protein transport</keyword>
<feature type="transmembrane region" description="Helical" evidence="10">
    <location>
        <begin position="243"/>
        <end position="263"/>
    </location>
</feature>
<comment type="subcellular location">
    <subcellularLocation>
        <location evidence="1">Membrane</location>
        <topology evidence="1">Multi-pass membrane protein</topology>
    </subcellularLocation>
</comment>
<evidence type="ECO:0000256" key="3">
    <source>
        <dbReference type="ARBA" id="ARBA00022448"/>
    </source>
</evidence>
<evidence type="ECO:0000313" key="11">
    <source>
        <dbReference type="EMBL" id="WPH01785.1"/>
    </source>
</evidence>
<evidence type="ECO:0000313" key="12">
    <source>
        <dbReference type="Proteomes" id="UP001303373"/>
    </source>
</evidence>
<evidence type="ECO:0000256" key="9">
    <source>
        <dbReference type="SAM" id="MobiDB-lite"/>
    </source>
</evidence>
<dbReference type="NCBIfam" id="TIGR00728">
    <property type="entry name" value="OPT_sfam"/>
    <property type="match status" value="1"/>
</dbReference>
<name>A0AAQ3RAY2_9PEZI</name>
<accession>A0AAQ3RAY2</accession>
<keyword evidence="12" id="KW-1185">Reference proteome</keyword>
<evidence type="ECO:0000256" key="1">
    <source>
        <dbReference type="ARBA" id="ARBA00004141"/>
    </source>
</evidence>
<feature type="transmembrane region" description="Helical" evidence="10">
    <location>
        <begin position="710"/>
        <end position="731"/>
    </location>
</feature>
<feature type="transmembrane region" description="Helical" evidence="10">
    <location>
        <begin position="284"/>
        <end position="306"/>
    </location>
</feature>
<dbReference type="InterPro" id="IPR004813">
    <property type="entry name" value="OPT"/>
</dbReference>
<dbReference type="GO" id="GO:0016020">
    <property type="term" value="C:membrane"/>
    <property type="evidence" value="ECO:0007669"/>
    <property type="project" value="UniProtKB-SubCell"/>
</dbReference>
<reference evidence="11 12" key="1">
    <citation type="submission" date="2023-11" db="EMBL/GenBank/DDBJ databases">
        <title>An acidophilic fungus is an integral part of prey digestion in a carnivorous sundew plant.</title>
        <authorList>
            <person name="Tsai I.J."/>
        </authorList>
    </citation>
    <scope>NUCLEOTIDE SEQUENCE [LARGE SCALE GENOMIC DNA]</scope>
    <source>
        <strain evidence="11">169a</strain>
    </source>
</reference>
<evidence type="ECO:0000256" key="6">
    <source>
        <dbReference type="ARBA" id="ARBA00022927"/>
    </source>
</evidence>
<feature type="transmembrane region" description="Helical" evidence="10">
    <location>
        <begin position="360"/>
        <end position="384"/>
    </location>
</feature>
<evidence type="ECO:0000256" key="10">
    <source>
        <dbReference type="SAM" id="Phobius"/>
    </source>
</evidence>
<feature type="transmembrane region" description="Helical" evidence="10">
    <location>
        <begin position="216"/>
        <end position="237"/>
    </location>
</feature>
<dbReference type="InterPro" id="IPR004648">
    <property type="entry name" value="Oligpept_transpt"/>
</dbReference>
<evidence type="ECO:0000256" key="5">
    <source>
        <dbReference type="ARBA" id="ARBA00022856"/>
    </source>
</evidence>
<feature type="transmembrane region" description="Helical" evidence="10">
    <location>
        <begin position="743"/>
        <end position="766"/>
    </location>
</feature>
<dbReference type="GO" id="GO:0015031">
    <property type="term" value="P:protein transport"/>
    <property type="evidence" value="ECO:0007669"/>
    <property type="project" value="UniProtKB-KW"/>
</dbReference>
<dbReference type="NCBIfam" id="TIGR00727">
    <property type="entry name" value="ISP4_OPT"/>
    <property type="match status" value="1"/>
</dbReference>
<feature type="transmembrane region" description="Helical" evidence="10">
    <location>
        <begin position="111"/>
        <end position="129"/>
    </location>
</feature>
<feature type="region of interest" description="Disordered" evidence="9">
    <location>
        <begin position="1"/>
        <end position="32"/>
    </location>
</feature>
<dbReference type="AlphaFoldDB" id="A0AAQ3RAY2"/>
<gene>
    <name evidence="11" type="ORF">R9X50_00463800</name>
</gene>
<keyword evidence="8 10" id="KW-0472">Membrane</keyword>
<feature type="transmembrane region" description="Helical" evidence="10">
    <location>
        <begin position="326"/>
        <end position="348"/>
    </location>
</feature>
<evidence type="ECO:0000256" key="2">
    <source>
        <dbReference type="ARBA" id="ARBA00008807"/>
    </source>
</evidence>
<proteinExistence type="inferred from homology"/>
<feature type="transmembrane region" description="Helical" evidence="10">
    <location>
        <begin position="487"/>
        <end position="508"/>
    </location>
</feature>